<dbReference type="EMBL" id="JANJYI010000008">
    <property type="protein sequence ID" value="KAK2639071.1"/>
    <property type="molecule type" value="Genomic_DNA"/>
</dbReference>
<gene>
    <name evidence="2" type="ORF">Ddye_026866</name>
</gene>
<protein>
    <recommendedName>
        <fullName evidence="1">RNase H type-1 domain-containing protein</fullName>
    </recommendedName>
</protein>
<name>A0AAD9TN68_9ROSI</name>
<dbReference type="PANTHER" id="PTHR47074">
    <property type="entry name" value="BNAC02G40300D PROTEIN"/>
    <property type="match status" value="1"/>
</dbReference>
<evidence type="ECO:0000313" key="3">
    <source>
        <dbReference type="Proteomes" id="UP001280121"/>
    </source>
</evidence>
<feature type="domain" description="RNase H type-1" evidence="1">
    <location>
        <begin position="104"/>
        <end position="160"/>
    </location>
</feature>
<proteinExistence type="predicted"/>
<dbReference type="InterPro" id="IPR002156">
    <property type="entry name" value="RNaseH_domain"/>
</dbReference>
<dbReference type="InterPro" id="IPR052929">
    <property type="entry name" value="RNase_H-like_EbsB-rel"/>
</dbReference>
<keyword evidence="3" id="KW-1185">Reference proteome</keyword>
<comment type="caution">
    <text evidence="2">The sequence shown here is derived from an EMBL/GenBank/DDBJ whole genome shotgun (WGS) entry which is preliminary data.</text>
</comment>
<dbReference type="PANTHER" id="PTHR47074:SF48">
    <property type="entry name" value="POLYNUCLEOTIDYL TRANSFERASE, RIBONUCLEASE H-LIKE SUPERFAMILY PROTEIN"/>
    <property type="match status" value="1"/>
</dbReference>
<dbReference type="Pfam" id="PF13456">
    <property type="entry name" value="RVT_3"/>
    <property type="match status" value="1"/>
</dbReference>
<evidence type="ECO:0000313" key="2">
    <source>
        <dbReference type="EMBL" id="KAK2639071.1"/>
    </source>
</evidence>
<organism evidence="2 3">
    <name type="scientific">Dipteronia dyeriana</name>
    <dbReference type="NCBI Taxonomy" id="168575"/>
    <lineage>
        <taxon>Eukaryota</taxon>
        <taxon>Viridiplantae</taxon>
        <taxon>Streptophyta</taxon>
        <taxon>Embryophyta</taxon>
        <taxon>Tracheophyta</taxon>
        <taxon>Spermatophyta</taxon>
        <taxon>Magnoliopsida</taxon>
        <taxon>eudicotyledons</taxon>
        <taxon>Gunneridae</taxon>
        <taxon>Pentapetalae</taxon>
        <taxon>rosids</taxon>
        <taxon>malvids</taxon>
        <taxon>Sapindales</taxon>
        <taxon>Sapindaceae</taxon>
        <taxon>Hippocastanoideae</taxon>
        <taxon>Acereae</taxon>
        <taxon>Dipteronia</taxon>
    </lineage>
</organism>
<reference evidence="2" key="1">
    <citation type="journal article" date="2023" name="Plant J.">
        <title>Genome sequences and population genomics provide insights into the demographic history, inbreeding, and mutation load of two 'living fossil' tree species of Dipteronia.</title>
        <authorList>
            <person name="Feng Y."/>
            <person name="Comes H.P."/>
            <person name="Chen J."/>
            <person name="Zhu S."/>
            <person name="Lu R."/>
            <person name="Zhang X."/>
            <person name="Li P."/>
            <person name="Qiu J."/>
            <person name="Olsen K.M."/>
            <person name="Qiu Y."/>
        </authorList>
    </citation>
    <scope>NUCLEOTIDE SEQUENCE</scope>
    <source>
        <strain evidence="2">KIB01</strain>
    </source>
</reference>
<dbReference type="GO" id="GO:0003676">
    <property type="term" value="F:nucleic acid binding"/>
    <property type="evidence" value="ECO:0007669"/>
    <property type="project" value="InterPro"/>
</dbReference>
<dbReference type="GO" id="GO:0004523">
    <property type="term" value="F:RNA-DNA hybrid ribonuclease activity"/>
    <property type="evidence" value="ECO:0007669"/>
    <property type="project" value="InterPro"/>
</dbReference>
<sequence>MSRSVWCEEGWQFASLGDYFISCLRLLQQQELEIFCVMLWRIWFHRNQVLYSSAPFDLPNIFSWAQEYLSEFSAAIDVVPAERLADQLGIHRWKAPDQGVFKGNTDAAEPKDGQKVGIRIVVRNAQGMVMGSSTQCVDAMLSPQIIEAMAMLRGIQFAMDSV</sequence>
<evidence type="ECO:0000259" key="1">
    <source>
        <dbReference type="Pfam" id="PF13456"/>
    </source>
</evidence>
<dbReference type="AlphaFoldDB" id="A0AAD9TN68"/>
<dbReference type="Proteomes" id="UP001280121">
    <property type="component" value="Unassembled WGS sequence"/>
</dbReference>
<accession>A0AAD9TN68</accession>